<protein>
    <submittedName>
        <fullName evidence="2">Uncharacterized protein</fullName>
    </submittedName>
</protein>
<evidence type="ECO:0000313" key="2">
    <source>
        <dbReference type="EMBL" id="MPC83228.1"/>
    </source>
</evidence>
<organism evidence="2 3">
    <name type="scientific">Portunus trituberculatus</name>
    <name type="common">Swimming crab</name>
    <name type="synonym">Neptunus trituberculatus</name>
    <dbReference type="NCBI Taxonomy" id="210409"/>
    <lineage>
        <taxon>Eukaryota</taxon>
        <taxon>Metazoa</taxon>
        <taxon>Ecdysozoa</taxon>
        <taxon>Arthropoda</taxon>
        <taxon>Crustacea</taxon>
        <taxon>Multicrustacea</taxon>
        <taxon>Malacostraca</taxon>
        <taxon>Eumalacostraca</taxon>
        <taxon>Eucarida</taxon>
        <taxon>Decapoda</taxon>
        <taxon>Pleocyemata</taxon>
        <taxon>Brachyura</taxon>
        <taxon>Eubrachyura</taxon>
        <taxon>Portunoidea</taxon>
        <taxon>Portunidae</taxon>
        <taxon>Portuninae</taxon>
        <taxon>Portunus</taxon>
    </lineage>
</organism>
<dbReference type="EMBL" id="VSRR010061920">
    <property type="protein sequence ID" value="MPC83228.1"/>
    <property type="molecule type" value="Genomic_DNA"/>
</dbReference>
<keyword evidence="3" id="KW-1185">Reference proteome</keyword>
<gene>
    <name evidence="2" type="ORF">E2C01_077932</name>
</gene>
<feature type="region of interest" description="Disordered" evidence="1">
    <location>
        <begin position="51"/>
        <end position="86"/>
    </location>
</feature>
<dbReference type="AlphaFoldDB" id="A0A5B7IRE7"/>
<feature type="compositionally biased region" description="Basic residues" evidence="1">
    <location>
        <begin position="75"/>
        <end position="86"/>
    </location>
</feature>
<proteinExistence type="predicted"/>
<name>A0A5B7IRE7_PORTR</name>
<evidence type="ECO:0000256" key="1">
    <source>
        <dbReference type="SAM" id="MobiDB-lite"/>
    </source>
</evidence>
<dbReference type="Proteomes" id="UP000324222">
    <property type="component" value="Unassembled WGS sequence"/>
</dbReference>
<accession>A0A5B7IRE7</accession>
<comment type="caution">
    <text evidence="2">The sequence shown here is derived from an EMBL/GenBank/DDBJ whole genome shotgun (WGS) entry which is preliminary data.</text>
</comment>
<evidence type="ECO:0000313" key="3">
    <source>
        <dbReference type="Proteomes" id="UP000324222"/>
    </source>
</evidence>
<sequence>MHSSLLSLLSSWSRKVGFPRSGLHLRSPPLQSWDESERLGSGFVRTVEAKNNTRRSSKEVMRLQTAANVSSKRDPRPRHFHFKSID</sequence>
<reference evidence="2 3" key="1">
    <citation type="submission" date="2019-05" db="EMBL/GenBank/DDBJ databases">
        <title>Another draft genome of Portunus trituberculatus and its Hox gene families provides insights of decapod evolution.</title>
        <authorList>
            <person name="Jeong J.-H."/>
            <person name="Song I."/>
            <person name="Kim S."/>
            <person name="Choi T."/>
            <person name="Kim D."/>
            <person name="Ryu S."/>
            <person name="Kim W."/>
        </authorList>
    </citation>
    <scope>NUCLEOTIDE SEQUENCE [LARGE SCALE GENOMIC DNA]</scope>
    <source>
        <tissue evidence="2">Muscle</tissue>
    </source>
</reference>